<keyword evidence="5 8" id="KW-1133">Transmembrane helix</keyword>
<feature type="transmembrane region" description="Helical" evidence="8">
    <location>
        <begin position="270"/>
        <end position="291"/>
    </location>
</feature>
<keyword evidence="6 8" id="KW-0472">Membrane</keyword>
<dbReference type="AlphaFoldDB" id="A0A6P2C8X0"/>
<feature type="transmembrane region" description="Helical" evidence="8">
    <location>
        <begin position="100"/>
        <end position="129"/>
    </location>
</feature>
<dbReference type="InterPro" id="IPR036259">
    <property type="entry name" value="MFS_trans_sf"/>
</dbReference>
<keyword evidence="2" id="KW-0813">Transport</keyword>
<feature type="transmembrane region" description="Helical" evidence="8">
    <location>
        <begin position="55"/>
        <end position="79"/>
    </location>
</feature>
<dbReference type="OrthoDB" id="9775268at2"/>
<evidence type="ECO:0000259" key="9">
    <source>
        <dbReference type="PROSITE" id="PS50850"/>
    </source>
</evidence>
<feature type="transmembrane region" description="Helical" evidence="8">
    <location>
        <begin position="356"/>
        <end position="375"/>
    </location>
</feature>
<dbReference type="GO" id="GO:0022857">
    <property type="term" value="F:transmembrane transporter activity"/>
    <property type="evidence" value="ECO:0007669"/>
    <property type="project" value="InterPro"/>
</dbReference>
<feature type="transmembrane region" description="Helical" evidence="8">
    <location>
        <begin position="234"/>
        <end position="258"/>
    </location>
</feature>
<evidence type="ECO:0000256" key="6">
    <source>
        <dbReference type="ARBA" id="ARBA00023136"/>
    </source>
</evidence>
<feature type="transmembrane region" description="Helical" evidence="8">
    <location>
        <begin position="387"/>
        <end position="408"/>
    </location>
</feature>
<evidence type="ECO:0000256" key="8">
    <source>
        <dbReference type="SAM" id="Phobius"/>
    </source>
</evidence>
<dbReference type="InterPro" id="IPR020846">
    <property type="entry name" value="MFS_dom"/>
</dbReference>
<evidence type="ECO:0000256" key="4">
    <source>
        <dbReference type="ARBA" id="ARBA00022692"/>
    </source>
</evidence>
<accession>A0A6P2C8X0</accession>
<feature type="compositionally biased region" description="Basic residues" evidence="7">
    <location>
        <begin position="485"/>
        <end position="494"/>
    </location>
</feature>
<dbReference type="Pfam" id="PF05977">
    <property type="entry name" value="MFS_3"/>
    <property type="match status" value="1"/>
</dbReference>
<keyword evidence="11" id="KW-1185">Reference proteome</keyword>
<gene>
    <name evidence="10" type="ORF">EAS64_06445</name>
</gene>
<dbReference type="SUPFAM" id="SSF103473">
    <property type="entry name" value="MFS general substrate transporter"/>
    <property type="match status" value="1"/>
</dbReference>
<keyword evidence="4 8" id="KW-0812">Transmembrane</keyword>
<evidence type="ECO:0000313" key="10">
    <source>
        <dbReference type="EMBL" id="TVZ06965.1"/>
    </source>
</evidence>
<reference evidence="10 11" key="1">
    <citation type="submission" date="2018-11" db="EMBL/GenBank/DDBJ databases">
        <title>Trebonia kvetii gen.nov., sp.nov., a novel acidophilic actinobacterium, and proposal of the new actinobacterial family Treboniaceae fam. nov.</title>
        <authorList>
            <person name="Rapoport D."/>
            <person name="Sagova-Mareckova M."/>
            <person name="Sedlacek I."/>
            <person name="Provaznik J."/>
            <person name="Kralova S."/>
            <person name="Pavlinic D."/>
            <person name="Benes V."/>
            <person name="Kopecky J."/>
        </authorList>
    </citation>
    <scope>NUCLEOTIDE SEQUENCE [LARGE SCALE GENOMIC DNA]</scope>
    <source>
        <strain evidence="10 11">15Tr583</strain>
    </source>
</reference>
<dbReference type="InterPro" id="IPR010290">
    <property type="entry name" value="TM_effector"/>
</dbReference>
<evidence type="ECO:0000313" key="11">
    <source>
        <dbReference type="Proteomes" id="UP000460272"/>
    </source>
</evidence>
<dbReference type="EMBL" id="RPFW01000001">
    <property type="protein sequence ID" value="TVZ06965.1"/>
    <property type="molecule type" value="Genomic_DNA"/>
</dbReference>
<keyword evidence="3" id="KW-1003">Cell membrane</keyword>
<evidence type="ECO:0000256" key="2">
    <source>
        <dbReference type="ARBA" id="ARBA00022448"/>
    </source>
</evidence>
<organism evidence="10 11">
    <name type="scientific">Trebonia kvetii</name>
    <dbReference type="NCBI Taxonomy" id="2480626"/>
    <lineage>
        <taxon>Bacteria</taxon>
        <taxon>Bacillati</taxon>
        <taxon>Actinomycetota</taxon>
        <taxon>Actinomycetes</taxon>
        <taxon>Streptosporangiales</taxon>
        <taxon>Treboniaceae</taxon>
        <taxon>Trebonia</taxon>
    </lineage>
</organism>
<comment type="subcellular location">
    <subcellularLocation>
        <location evidence="1">Cell membrane</location>
        <topology evidence="1">Multi-pass membrane protein</topology>
    </subcellularLocation>
</comment>
<evidence type="ECO:0000256" key="5">
    <source>
        <dbReference type="ARBA" id="ARBA00022989"/>
    </source>
</evidence>
<evidence type="ECO:0000256" key="3">
    <source>
        <dbReference type="ARBA" id="ARBA00022475"/>
    </source>
</evidence>
<dbReference type="CDD" id="cd06173">
    <property type="entry name" value="MFS_MefA_like"/>
    <property type="match status" value="1"/>
</dbReference>
<evidence type="ECO:0000256" key="7">
    <source>
        <dbReference type="SAM" id="MobiDB-lite"/>
    </source>
</evidence>
<dbReference type="PROSITE" id="PS50850">
    <property type="entry name" value="MFS"/>
    <property type="match status" value="1"/>
</dbReference>
<evidence type="ECO:0000256" key="1">
    <source>
        <dbReference type="ARBA" id="ARBA00004651"/>
    </source>
</evidence>
<feature type="transmembrane region" description="Helical" evidence="8">
    <location>
        <begin position="322"/>
        <end position="344"/>
    </location>
</feature>
<dbReference type="Proteomes" id="UP000460272">
    <property type="component" value="Unassembled WGS sequence"/>
</dbReference>
<feature type="region of interest" description="Disordered" evidence="7">
    <location>
        <begin position="479"/>
        <end position="533"/>
    </location>
</feature>
<dbReference type="RefSeq" id="WP_145851721.1">
    <property type="nucleotide sequence ID" value="NZ_RPFW01000001.1"/>
</dbReference>
<name>A0A6P2C8X0_9ACTN</name>
<sequence length="533" mass="54994">MTTAEAIRQPRGAFAALTVRSYRIYLAGQSLANTGSWMQSIAQDWLIFSLTRSSAAVGVTMALQFGPILLLGMHAGIAADRLSKRRILLITQTLNAVSTALLAVITIAGAVTAADVYVFALLSGVIFAFDVPARQAFVTDVVPEGQLRAAISLNAAAFQAARLVGPALASVLIVCAGTGWVFAANAACYLGPTVGLLLLRPAGLQPSAAPAASAARSPRAAREAAAYVWRRPEILWTIFLVGVLGTFGLNFPIVLTAMAKSAYGDDASTYGLFNIVLGLGSAAGAVLAAAGARPRTRAIVSCAALFGVLQVAGALAPGIAVFAVLLAAMGLVNLICQAMANSAVQLAVDPEMRGRVMGLYMLAFIGGTPIGALTVGEITSHFGARAGMAFCGTVPAVAAVVVAIVLAARARGGAAARRPDNPKVRTFALFPHHPNGSYRGRRGRSFPGCTSHPKRMCMIVARGGEPNDAANDCPAAAALGSGSHRPLRHHRKARGRSDGTGVSRPFGGRPPGGGEDHQGRTGRGGWLPRQVRP</sequence>
<dbReference type="PANTHER" id="PTHR23513">
    <property type="entry name" value="INTEGRAL MEMBRANE EFFLUX PROTEIN-RELATED"/>
    <property type="match status" value="1"/>
</dbReference>
<feature type="domain" description="Major facilitator superfamily (MFS) profile" evidence="9">
    <location>
        <begin position="16"/>
        <end position="411"/>
    </location>
</feature>
<dbReference type="PANTHER" id="PTHR23513:SF11">
    <property type="entry name" value="STAPHYLOFERRIN A TRANSPORTER"/>
    <property type="match status" value="1"/>
</dbReference>
<proteinExistence type="predicted"/>
<dbReference type="GO" id="GO:0005886">
    <property type="term" value="C:plasma membrane"/>
    <property type="evidence" value="ECO:0007669"/>
    <property type="project" value="UniProtKB-SubCell"/>
</dbReference>
<dbReference type="Gene3D" id="1.20.1250.20">
    <property type="entry name" value="MFS general substrate transporter like domains"/>
    <property type="match status" value="1"/>
</dbReference>
<comment type="caution">
    <text evidence="10">The sequence shown here is derived from an EMBL/GenBank/DDBJ whole genome shotgun (WGS) entry which is preliminary data.</text>
</comment>
<protein>
    <submittedName>
        <fullName evidence="10">MFS transporter</fullName>
    </submittedName>
</protein>